<evidence type="ECO:0000256" key="16">
    <source>
        <dbReference type="ARBA" id="ARBA00029960"/>
    </source>
</evidence>
<comment type="caution">
    <text evidence="18">The sequence shown here is derived from an EMBL/GenBank/DDBJ whole genome shotgun (WGS) entry which is preliminary data.</text>
</comment>
<name>A0A2T9ZJG8_9FUNG</name>
<dbReference type="GO" id="GO:0004662">
    <property type="term" value="F:CAAX-protein geranylgeranyltransferase activity"/>
    <property type="evidence" value="ECO:0007669"/>
    <property type="project" value="TreeGrafter"/>
</dbReference>
<evidence type="ECO:0000256" key="6">
    <source>
        <dbReference type="ARBA" id="ARBA00012105"/>
    </source>
</evidence>
<comment type="similarity">
    <text evidence="4">Belongs to the flavokinase family.</text>
</comment>
<evidence type="ECO:0000256" key="9">
    <source>
        <dbReference type="ARBA" id="ARBA00022643"/>
    </source>
</evidence>
<keyword evidence="19" id="KW-1185">Reference proteome</keyword>
<feature type="domain" description="Riboflavin kinase" evidence="17">
    <location>
        <begin position="24"/>
        <end position="149"/>
    </location>
</feature>
<dbReference type="InterPro" id="IPR023465">
    <property type="entry name" value="Riboflavin_kinase_dom_sf"/>
</dbReference>
<keyword evidence="9" id="KW-0288">FMN</keyword>
<dbReference type="GO" id="GO:0005524">
    <property type="term" value="F:ATP binding"/>
    <property type="evidence" value="ECO:0007669"/>
    <property type="project" value="UniProtKB-KW"/>
</dbReference>
<keyword evidence="8" id="KW-0285">Flavoprotein</keyword>
<keyword evidence="13" id="KW-0547">Nucleotide-binding</keyword>
<evidence type="ECO:0000256" key="14">
    <source>
        <dbReference type="ARBA" id="ARBA00022833"/>
    </source>
</evidence>
<dbReference type="AlphaFoldDB" id="A0A2T9ZJG8"/>
<accession>A0A2T9ZJG8</accession>
<evidence type="ECO:0000256" key="8">
    <source>
        <dbReference type="ARBA" id="ARBA00022630"/>
    </source>
</evidence>
<comment type="similarity">
    <text evidence="5">Belongs to the protein prenyltransferase subunit beta family.</text>
</comment>
<keyword evidence="15" id="KW-0067">ATP-binding</keyword>
<dbReference type="PANTHER" id="PTHR11774:SF4">
    <property type="entry name" value="GERANYLGERANYL TRANSFERASE TYPE-1 SUBUNIT BETA"/>
    <property type="match status" value="1"/>
</dbReference>
<dbReference type="Proteomes" id="UP000245609">
    <property type="component" value="Unassembled WGS sequence"/>
</dbReference>
<dbReference type="STRING" id="133381.A0A2T9ZJG8"/>
<dbReference type="GO" id="GO:0005953">
    <property type="term" value="C:CAAX-protein geranylgeranyltransferase complex"/>
    <property type="evidence" value="ECO:0007669"/>
    <property type="project" value="TreeGrafter"/>
</dbReference>
<keyword evidence="10" id="KW-0808">Transferase</keyword>
<keyword evidence="11" id="KW-0479">Metal-binding</keyword>
<keyword evidence="7" id="KW-0637">Prenyltransferase</keyword>
<dbReference type="SMART" id="SM00904">
    <property type="entry name" value="Flavokinase"/>
    <property type="match status" value="1"/>
</dbReference>
<evidence type="ECO:0000256" key="15">
    <source>
        <dbReference type="ARBA" id="ARBA00022840"/>
    </source>
</evidence>
<dbReference type="Pfam" id="PF00432">
    <property type="entry name" value="Prenyltrans"/>
    <property type="match status" value="1"/>
</dbReference>
<keyword evidence="12" id="KW-0677">Repeat</keyword>
<evidence type="ECO:0000256" key="10">
    <source>
        <dbReference type="ARBA" id="ARBA00022679"/>
    </source>
</evidence>
<sequence>MKLGSTEHRLENLPETVDAPFPIFLESEVIRGFGRGGKQLGIPTANLTEQVVNAALNSAPVGIYFGVSRIEKEKKVRPMVMSLGWNPYFRNEKLSGEVHIIHNYQEDFYGEEIKVLILGYIRPERDFVDIDTLVSEIKQDIQFSLKALELPGYNFYSETMDTSQQQTKNEQNTDMSSGLNKKSLTDYFILCMKFLPSDYSNLDSTRMVLGHFCLGGLDVLNTLDTAISQQVQSELIDWIYSQQITSENCQGRIENCGFRGGSFAGKHDTLYKFKFANTANLASTYSALCNLAILGDDFSRVDRDSIIKALSRLQLENGCFLPSPGEYQSDIRFVYIACVISYLLNDWSGVDKKLAVDYIKSCMCYDGGITQSPMQESHGNLSLMGALDEIEDLDKVVEWALNRQDYGYCGRINKNRDTCYGFWIGSIAKILDVMRFVDQENNISFALSCQTSYGGISKEPKSFPVVNIGISSSLLKNGIEETPLSIFSSTSSAEK</sequence>
<reference evidence="18 19" key="1">
    <citation type="journal article" date="2018" name="MBio">
        <title>Comparative Genomics Reveals the Core Gene Toolbox for the Fungus-Insect Symbiosis.</title>
        <authorList>
            <person name="Wang Y."/>
            <person name="Stata M."/>
            <person name="Wang W."/>
            <person name="Stajich J.E."/>
            <person name="White M.M."/>
            <person name="Moncalvo J.M."/>
        </authorList>
    </citation>
    <scope>NUCLEOTIDE SEQUENCE [LARGE SCALE GENOMIC DNA]</scope>
    <source>
        <strain evidence="18 19">SC-DP-2</strain>
    </source>
</reference>
<evidence type="ECO:0000313" key="19">
    <source>
        <dbReference type="Proteomes" id="UP000245609"/>
    </source>
</evidence>
<evidence type="ECO:0000256" key="13">
    <source>
        <dbReference type="ARBA" id="ARBA00022741"/>
    </source>
</evidence>
<dbReference type="SUPFAM" id="SSF48239">
    <property type="entry name" value="Terpenoid cyclases/Protein prenyltransferases"/>
    <property type="match status" value="1"/>
</dbReference>
<keyword evidence="14" id="KW-0862">Zinc</keyword>
<dbReference type="InterPro" id="IPR045089">
    <property type="entry name" value="PGGT1B-like"/>
</dbReference>
<dbReference type="InterPro" id="IPR001330">
    <property type="entry name" value="Prenyltrans"/>
</dbReference>
<evidence type="ECO:0000256" key="12">
    <source>
        <dbReference type="ARBA" id="ARBA00022737"/>
    </source>
</evidence>
<dbReference type="Gene3D" id="1.50.10.20">
    <property type="match status" value="1"/>
</dbReference>
<dbReference type="InterPro" id="IPR015865">
    <property type="entry name" value="Riboflavin_kinase_bac/euk"/>
</dbReference>
<evidence type="ECO:0000256" key="1">
    <source>
        <dbReference type="ARBA" id="ARBA00001947"/>
    </source>
</evidence>
<gene>
    <name evidence="18" type="ORF">BB560_000750</name>
</gene>
<evidence type="ECO:0000259" key="17">
    <source>
        <dbReference type="SMART" id="SM00904"/>
    </source>
</evidence>
<dbReference type="EC" id="2.7.1.26" evidence="6"/>
<evidence type="ECO:0000256" key="11">
    <source>
        <dbReference type="ARBA" id="ARBA00022723"/>
    </source>
</evidence>
<evidence type="ECO:0000313" key="18">
    <source>
        <dbReference type="EMBL" id="PVV04738.1"/>
    </source>
</evidence>
<dbReference type="GO" id="GO:0009398">
    <property type="term" value="P:FMN biosynthetic process"/>
    <property type="evidence" value="ECO:0007669"/>
    <property type="project" value="UniProtKB-UniPathway"/>
</dbReference>
<evidence type="ECO:0000256" key="3">
    <source>
        <dbReference type="ARBA" id="ARBA00005201"/>
    </source>
</evidence>
<dbReference type="InterPro" id="IPR008930">
    <property type="entry name" value="Terpenoid_cyclase/PrenylTrfase"/>
</dbReference>
<evidence type="ECO:0000256" key="5">
    <source>
        <dbReference type="ARBA" id="ARBA00010497"/>
    </source>
</evidence>
<evidence type="ECO:0000256" key="2">
    <source>
        <dbReference type="ARBA" id="ARBA00003572"/>
    </source>
</evidence>
<protein>
    <recommendedName>
        <fullName evidence="6">riboflavin kinase</fullName>
        <ecNumber evidence="6">2.7.1.26</ecNumber>
    </recommendedName>
    <alternativeName>
        <fullName evidence="16">Flavin mononucleotide kinase 1</fullName>
    </alternativeName>
</protein>
<dbReference type="GO" id="GO:0008531">
    <property type="term" value="F:riboflavin kinase activity"/>
    <property type="evidence" value="ECO:0007669"/>
    <property type="project" value="UniProtKB-EC"/>
</dbReference>
<proteinExistence type="inferred from homology"/>
<comment type="function">
    <text evidence="2">Catalyzes the phosphorylation of riboflavin (vitamin B2) to form flavin mononucleotide (FMN) coenzyme.</text>
</comment>
<dbReference type="SUPFAM" id="SSF82114">
    <property type="entry name" value="Riboflavin kinase-like"/>
    <property type="match status" value="1"/>
</dbReference>
<dbReference type="UniPathway" id="UPA00276">
    <property type="reaction ID" value="UER00406"/>
</dbReference>
<comment type="cofactor">
    <cofactor evidence="1">
        <name>Zn(2+)</name>
        <dbReference type="ChEBI" id="CHEBI:29105"/>
    </cofactor>
</comment>
<evidence type="ECO:0000256" key="4">
    <source>
        <dbReference type="ARBA" id="ARBA00010108"/>
    </source>
</evidence>
<dbReference type="Gene3D" id="2.40.30.30">
    <property type="entry name" value="Riboflavin kinase-like"/>
    <property type="match status" value="1"/>
</dbReference>
<dbReference type="EMBL" id="MBFS01000085">
    <property type="protein sequence ID" value="PVV04738.1"/>
    <property type="molecule type" value="Genomic_DNA"/>
</dbReference>
<evidence type="ECO:0000256" key="7">
    <source>
        <dbReference type="ARBA" id="ARBA00022602"/>
    </source>
</evidence>
<dbReference type="GO" id="GO:0046872">
    <property type="term" value="F:metal ion binding"/>
    <property type="evidence" value="ECO:0007669"/>
    <property type="project" value="UniProtKB-KW"/>
</dbReference>
<dbReference type="GO" id="GO:0009231">
    <property type="term" value="P:riboflavin biosynthetic process"/>
    <property type="evidence" value="ECO:0007669"/>
    <property type="project" value="InterPro"/>
</dbReference>
<dbReference type="PANTHER" id="PTHR11774">
    <property type="entry name" value="GERANYLGERANYL TRANSFERASE TYPE BETA SUBUNIT"/>
    <property type="match status" value="1"/>
</dbReference>
<comment type="pathway">
    <text evidence="3">Cofactor biosynthesis; FMN biosynthesis; FMN from riboflavin (ATP route): step 1/1.</text>
</comment>
<dbReference type="OrthoDB" id="276388at2759"/>
<organism evidence="18 19">
    <name type="scientific">Smittium megazygosporum</name>
    <dbReference type="NCBI Taxonomy" id="133381"/>
    <lineage>
        <taxon>Eukaryota</taxon>
        <taxon>Fungi</taxon>
        <taxon>Fungi incertae sedis</taxon>
        <taxon>Zoopagomycota</taxon>
        <taxon>Kickxellomycotina</taxon>
        <taxon>Harpellomycetes</taxon>
        <taxon>Harpellales</taxon>
        <taxon>Legeriomycetaceae</taxon>
        <taxon>Smittium</taxon>
    </lineage>
</organism>
<dbReference type="Pfam" id="PF01687">
    <property type="entry name" value="Flavokinase"/>
    <property type="match status" value="1"/>
</dbReference>